<dbReference type="PANTHER" id="PTHR12891:SF0">
    <property type="entry name" value="MMS19 NUCLEOTIDE EXCISION REPAIR PROTEIN HOMOLOG"/>
    <property type="match status" value="1"/>
</dbReference>
<evidence type="ECO:0000256" key="4">
    <source>
        <dbReference type="RuleBase" id="RU367072"/>
    </source>
</evidence>
<dbReference type="OMA" id="RYFNDAC"/>
<dbReference type="GO" id="GO:0097361">
    <property type="term" value="C:cytosolic [4Fe-4S] assembly targeting complex"/>
    <property type="evidence" value="ECO:0007669"/>
    <property type="project" value="UniProtKB-UniRule"/>
</dbReference>
<dbReference type="GO" id="GO:0016226">
    <property type="term" value="P:iron-sulfur cluster assembly"/>
    <property type="evidence" value="ECO:0007669"/>
    <property type="project" value="UniProtKB-UniRule"/>
</dbReference>
<protein>
    <recommendedName>
        <fullName evidence="4">MMS19 nucleotide excision repair protein</fullName>
    </recommendedName>
</protein>
<dbReference type="STRING" id="413071.G9N7T7"/>
<dbReference type="Proteomes" id="UP000007115">
    <property type="component" value="Unassembled WGS sequence"/>
</dbReference>
<dbReference type="GO" id="GO:0051604">
    <property type="term" value="P:protein maturation"/>
    <property type="evidence" value="ECO:0007669"/>
    <property type="project" value="UniProtKB-UniRule"/>
</dbReference>
<dbReference type="AlphaFoldDB" id="G9N7T7"/>
<evidence type="ECO:0000259" key="6">
    <source>
        <dbReference type="Pfam" id="PF14500"/>
    </source>
</evidence>
<evidence type="ECO:0000256" key="2">
    <source>
        <dbReference type="ARBA" id="ARBA00022737"/>
    </source>
</evidence>
<dbReference type="EMBL" id="ABDF02000089">
    <property type="protein sequence ID" value="EHK17051.1"/>
    <property type="molecule type" value="Genomic_DNA"/>
</dbReference>
<keyword evidence="3 4" id="KW-0539">Nucleus</keyword>
<dbReference type="GO" id="GO:0005634">
    <property type="term" value="C:nucleus"/>
    <property type="evidence" value="ECO:0007669"/>
    <property type="project" value="UniProtKB-SubCell"/>
</dbReference>
<organism evidence="7 8">
    <name type="scientific">Hypocrea virens (strain Gv29-8 / FGSC 10586)</name>
    <name type="common">Gliocladium virens</name>
    <name type="synonym">Trichoderma virens</name>
    <dbReference type="NCBI Taxonomy" id="413071"/>
    <lineage>
        <taxon>Eukaryota</taxon>
        <taxon>Fungi</taxon>
        <taxon>Dikarya</taxon>
        <taxon>Ascomycota</taxon>
        <taxon>Pezizomycotina</taxon>
        <taxon>Sordariomycetes</taxon>
        <taxon>Hypocreomycetidae</taxon>
        <taxon>Hypocreales</taxon>
        <taxon>Hypocreaceae</taxon>
        <taxon>Trichoderma</taxon>
    </lineage>
</organism>
<dbReference type="InterPro" id="IPR029240">
    <property type="entry name" value="MMS19_N"/>
</dbReference>
<keyword evidence="4" id="KW-0227">DNA damage</keyword>
<evidence type="ECO:0000313" key="7">
    <source>
        <dbReference type="EMBL" id="EHK17051.1"/>
    </source>
</evidence>
<dbReference type="RefSeq" id="XP_013951253.1">
    <property type="nucleotide sequence ID" value="XM_014095778.1"/>
</dbReference>
<sequence>MADFRQLALDFVLEEDEAKLTDLAQRAAKELETAPANSNPVARWVEAVQPWMPGNETEDSQETPDWTSRAKALEFLSHTLDFVKPDLLKLSQVKLLIAFFGAMLDIDHKAGILASATALSRIIAMKAFQSQSGYDIIGKVCGMKEDFQRQTAKTRLAVYELLRTLIVTPEIASNLQQRDGPSSTFMTNLLELCRNERDPDCLIVWFDILRIFLQQYEPSQEVLEAVFAAFKAYYPITLPRLSQSGITPEDLKSQLRKCFSSTYRLASLSLPFLIGKLDQGDGVTVNVKCLEEYTNPEESIIPYVSRTWGSLKYEVRNGEIEDAIWATLEVLKTLATRLKGDDLRNYTLDVTRDCVNDLSNPMYTTPAGRLIVSVLSANPSAFVLMVAPTITHLKDNLRHRKSVTHSQDLLKILNVILETRLLLSQTQMTDEQKSDFVAIDGIFKNLYHEVYKGPVALGSNENANFDDMKIAAEAVQGAGALVSQGTVPLGLEKDSGLLLPEATSSEICQALFAIALNGFGNHSSNSNSDDLLNETAKALHRAIQAYAPGFRPLVDQFVSVVQSSRENQSDEAAEKIQKIGSLLAYVGCSELPKSLIAGRHNFLALVHIMTTELIAAIDAKASPKIWCALIIGIQTTSRYFNDACLKHEPEADQAFDGSMWLYRVTYKYPELRIIAGEEDDGSAPSYSSATPPKEVTATELRNDFLLIALVVVRSLYRRATAVVGPIPGTKSPALQLSSDFDGSDKTSEYQYLHLVSDFAGFVAREMGEAQQASLKLDHYFLNLFQEELVPVPPSISEEQRKTKLEKYTDEQGSSWGWLTEKTVNTLSFGLLEAMRPSVVAKLFDSGVAQELLISGTLSASLTQNSVTRPITRSILTILANKYKVESLGYLMARLESRLEAALKNAQNSSDNDDASRYLEQVSSIYAIVSGLIRRPGGTQARALIQRLRDAPGNETTGHLLARRLEMVVAPQKFLTKDSFAVVKPLWTQRIYFELVKPMLDIATSQDAEAGSQLVKTNYRIAVLSMVKHMPFSIWEDDCVEILRVSMALSQSLGPGPDTLPALEILKNILAESPEKAQEYAKSLIDISLPCFSLKAASQLTRPDWLPSGYVPAKMRPEVEAECGKLALEVVGALPRLFESRHVVPFVPQVRRELSLACGHPVRDLRRLARMARAAWTEIK</sequence>
<evidence type="ECO:0000256" key="1">
    <source>
        <dbReference type="ARBA" id="ARBA00004123"/>
    </source>
</evidence>
<dbReference type="InParanoid" id="G9N7T7"/>
<dbReference type="InterPro" id="IPR016024">
    <property type="entry name" value="ARM-type_fold"/>
</dbReference>
<dbReference type="Pfam" id="PF14500">
    <property type="entry name" value="MMS19_N"/>
    <property type="match status" value="1"/>
</dbReference>
<comment type="similarity">
    <text evidence="4">Belongs to the MET18/MMS19 family.</text>
</comment>
<dbReference type="GeneID" id="25789157"/>
<name>G9N7T7_HYPVG</name>
<dbReference type="VEuPathDB" id="FungiDB:TRIVIDRAFT_183390"/>
<dbReference type="eggNOG" id="KOG1967">
    <property type="taxonomic scope" value="Eukaryota"/>
</dbReference>
<evidence type="ECO:0000313" key="8">
    <source>
        <dbReference type="Proteomes" id="UP000007115"/>
    </source>
</evidence>
<keyword evidence="4" id="KW-0234">DNA repair</keyword>
<dbReference type="GO" id="GO:0006281">
    <property type="term" value="P:DNA repair"/>
    <property type="evidence" value="ECO:0007669"/>
    <property type="project" value="UniProtKB-UniRule"/>
</dbReference>
<accession>G9N7T7</accession>
<keyword evidence="2" id="KW-0677">Repeat</keyword>
<keyword evidence="8" id="KW-1185">Reference proteome</keyword>
<comment type="subcellular location">
    <subcellularLocation>
        <location evidence="1 4">Nucleus</location>
    </subcellularLocation>
</comment>
<dbReference type="PANTHER" id="PTHR12891">
    <property type="entry name" value="DNA REPAIR/TRANSCRIPTION PROTEIN MET18/MMS19"/>
    <property type="match status" value="1"/>
</dbReference>
<dbReference type="InterPro" id="IPR039920">
    <property type="entry name" value="MMS19"/>
</dbReference>
<comment type="function">
    <text evidence="4">Key component of the cytosolic iron-sulfur protein assembly (CIA) complex, a multiprotein complex that mediates the incorporation of iron-sulfur cluster into apoproteins specifically involved in DNA metabolism and genomic integrity. In the CIA complex, MMS19 acts as an adapter between early-acting CIA components and a subset of cellular target iron-sulfur proteins.</text>
</comment>
<proteinExistence type="inferred from homology"/>
<evidence type="ECO:0000259" key="5">
    <source>
        <dbReference type="Pfam" id="PF12460"/>
    </source>
</evidence>
<dbReference type="Pfam" id="PF12460">
    <property type="entry name" value="MMS19_C"/>
    <property type="match status" value="1"/>
</dbReference>
<dbReference type="SUPFAM" id="SSF48371">
    <property type="entry name" value="ARM repeat"/>
    <property type="match status" value="1"/>
</dbReference>
<gene>
    <name evidence="7" type="ORF">TRIVIDRAFT_183390</name>
</gene>
<dbReference type="InterPro" id="IPR024687">
    <property type="entry name" value="MMS19_C"/>
</dbReference>
<evidence type="ECO:0000256" key="3">
    <source>
        <dbReference type="ARBA" id="ARBA00023242"/>
    </source>
</evidence>
<comment type="caution">
    <text evidence="7">The sequence shown here is derived from an EMBL/GenBank/DDBJ whole genome shotgun (WGS) entry which is preliminary data.</text>
</comment>
<dbReference type="OrthoDB" id="342900at2759"/>
<feature type="domain" description="MMS19 C-terminal" evidence="5">
    <location>
        <begin position="746"/>
        <end position="1086"/>
    </location>
</feature>
<dbReference type="HOGENOM" id="CLU_007956_0_0_1"/>
<feature type="domain" description="MMS19 N-terminal" evidence="6">
    <location>
        <begin position="64"/>
        <end position="315"/>
    </location>
</feature>
<reference evidence="7 8" key="1">
    <citation type="journal article" date="2011" name="Genome Biol.">
        <title>Comparative genome sequence analysis underscores mycoparasitism as the ancestral life style of Trichoderma.</title>
        <authorList>
            <person name="Kubicek C.P."/>
            <person name="Herrera-Estrella A."/>
            <person name="Seidl-Seiboth V."/>
            <person name="Martinez D.A."/>
            <person name="Druzhinina I.S."/>
            <person name="Thon M."/>
            <person name="Zeilinger S."/>
            <person name="Casas-Flores S."/>
            <person name="Horwitz B.A."/>
            <person name="Mukherjee P.K."/>
            <person name="Mukherjee M."/>
            <person name="Kredics L."/>
            <person name="Alcaraz L.D."/>
            <person name="Aerts A."/>
            <person name="Antal Z."/>
            <person name="Atanasova L."/>
            <person name="Cervantes-Badillo M.G."/>
            <person name="Challacombe J."/>
            <person name="Chertkov O."/>
            <person name="McCluskey K."/>
            <person name="Coulpier F."/>
            <person name="Deshpande N."/>
            <person name="von Doehren H."/>
            <person name="Ebbole D.J."/>
            <person name="Esquivel-Naranjo E.U."/>
            <person name="Fekete E."/>
            <person name="Flipphi M."/>
            <person name="Glaser F."/>
            <person name="Gomez-Rodriguez E.Y."/>
            <person name="Gruber S."/>
            <person name="Han C."/>
            <person name="Henrissat B."/>
            <person name="Hermosa R."/>
            <person name="Hernandez-Onate M."/>
            <person name="Karaffa L."/>
            <person name="Kosti I."/>
            <person name="Le Crom S."/>
            <person name="Lindquist E."/>
            <person name="Lucas S."/>
            <person name="Luebeck M."/>
            <person name="Luebeck P.S."/>
            <person name="Margeot A."/>
            <person name="Metz B."/>
            <person name="Misra M."/>
            <person name="Nevalainen H."/>
            <person name="Omann M."/>
            <person name="Packer N."/>
            <person name="Perrone G."/>
            <person name="Uresti-Rivera E.E."/>
            <person name="Salamov A."/>
            <person name="Schmoll M."/>
            <person name="Seiboth B."/>
            <person name="Shapiro H."/>
            <person name="Sukno S."/>
            <person name="Tamayo-Ramos J.A."/>
            <person name="Tisch D."/>
            <person name="Wiest A."/>
            <person name="Wilkinson H.H."/>
            <person name="Zhang M."/>
            <person name="Coutinho P.M."/>
            <person name="Kenerley C.M."/>
            <person name="Monte E."/>
            <person name="Baker S.E."/>
            <person name="Grigoriev I.V."/>
        </authorList>
    </citation>
    <scope>NUCLEOTIDE SEQUENCE [LARGE SCALE GENOMIC DNA]</scope>
    <source>
        <strain evidence="8">Gv29-8 / FGSC 10586</strain>
    </source>
</reference>